<dbReference type="Proteomes" id="UP001558613">
    <property type="component" value="Unassembled WGS sequence"/>
</dbReference>
<organism evidence="1 2">
    <name type="scientific">Cirrhinus molitorella</name>
    <name type="common">mud carp</name>
    <dbReference type="NCBI Taxonomy" id="172907"/>
    <lineage>
        <taxon>Eukaryota</taxon>
        <taxon>Metazoa</taxon>
        <taxon>Chordata</taxon>
        <taxon>Craniata</taxon>
        <taxon>Vertebrata</taxon>
        <taxon>Euteleostomi</taxon>
        <taxon>Actinopterygii</taxon>
        <taxon>Neopterygii</taxon>
        <taxon>Teleostei</taxon>
        <taxon>Ostariophysi</taxon>
        <taxon>Cypriniformes</taxon>
        <taxon>Cyprinidae</taxon>
        <taxon>Labeoninae</taxon>
        <taxon>Labeonini</taxon>
        <taxon>Cirrhinus</taxon>
    </lineage>
</organism>
<keyword evidence="2" id="KW-1185">Reference proteome</keyword>
<evidence type="ECO:0000313" key="2">
    <source>
        <dbReference type="Proteomes" id="UP001558613"/>
    </source>
</evidence>
<protein>
    <submittedName>
        <fullName evidence="1">Uncharacterized protein</fullName>
    </submittedName>
</protein>
<reference evidence="1 2" key="1">
    <citation type="submission" date="2023-09" db="EMBL/GenBank/DDBJ databases">
        <authorList>
            <person name="Wang M."/>
        </authorList>
    </citation>
    <scope>NUCLEOTIDE SEQUENCE [LARGE SCALE GENOMIC DNA]</scope>
    <source>
        <strain evidence="1">GT-2023</strain>
        <tissue evidence="1">Liver</tissue>
    </source>
</reference>
<name>A0ABR3N0W0_9TELE</name>
<evidence type="ECO:0000313" key="1">
    <source>
        <dbReference type="EMBL" id="KAL1270560.1"/>
    </source>
</evidence>
<comment type="caution">
    <text evidence="1">The sequence shown here is derived from an EMBL/GenBank/DDBJ whole genome shotgun (WGS) entry which is preliminary data.</text>
</comment>
<sequence>MCSRYNKDCSVIGPALALLAILIGFLFYSEVVKAAHRPSQAALDILIGKQQRKLSGFLIRGRHKEWTCCSSNRHCAVNSSFGRVESDKGPKAELREEAAWPHDCHCKSKFLSFS</sequence>
<dbReference type="EMBL" id="JAYMGO010000007">
    <property type="protein sequence ID" value="KAL1270560.1"/>
    <property type="molecule type" value="Genomic_DNA"/>
</dbReference>
<accession>A0ABR3N0W0</accession>
<gene>
    <name evidence="1" type="ORF">QQF64_029576</name>
</gene>
<proteinExistence type="predicted"/>